<dbReference type="KEGG" id="nano:G5V58_11225"/>
<sequence>MPSGDSYDYDSSILEAWHPMIRGAVDSDARCHGLAPVEAGEFWYWPDLSCWIDRQGMVTSVAGGEPTHEGSLNGFDPQKSWSEWSTKIPALWTKWEALLPEPADFESLREAIYQAASQLSLSPKQDEYSTDASRHAAEFSGNIQVLTGEIGGLGGSAMIAFNHEIASRIPYTSQAQGAAALVAAYAVQMEQLVWRVARTNLDRTIKEAVNAFQGAYPGGHGEGSLAWLGYLSEVAGALALVPSPASAVLGTISGAAGSLSTFADHLGADTDPLPLGGDSPQAVCDNVTKALDDLNDVIVRGENAVAAGCRDAMAAVHGDPYTYALSDSARPAILDQDDPRALLSIDVEYSVLDDLADVTLPGIASGFDLAHHFLDGSLNPAPFVRTSGVGQDPYADFAAYVAEVQAQLTSTSWKVSTAAAHLRAVVKDFRATDDWVAQAHRDLEQHTQNVGPAPLP</sequence>
<reference evidence="1 2" key="1">
    <citation type="submission" date="2020-02" db="EMBL/GenBank/DDBJ databases">
        <title>Full genome sequence of Nocardioides sp. R-3366.</title>
        <authorList>
            <person name="Im W.-T."/>
        </authorList>
    </citation>
    <scope>NUCLEOTIDE SEQUENCE [LARGE SCALE GENOMIC DNA]</scope>
    <source>
        <strain evidence="1 2">R-3366</strain>
    </source>
</reference>
<name>A0A6G6WD27_9ACTN</name>
<evidence type="ECO:0000313" key="2">
    <source>
        <dbReference type="Proteomes" id="UP000502996"/>
    </source>
</evidence>
<evidence type="ECO:0000313" key="1">
    <source>
        <dbReference type="EMBL" id="QIG43251.1"/>
    </source>
</evidence>
<dbReference type="AlphaFoldDB" id="A0A6G6WD27"/>
<dbReference type="EMBL" id="CP049257">
    <property type="protein sequence ID" value="QIG43251.1"/>
    <property type="molecule type" value="Genomic_DNA"/>
</dbReference>
<proteinExistence type="predicted"/>
<accession>A0A6G6WD27</accession>
<gene>
    <name evidence="1" type="ORF">G5V58_11225</name>
</gene>
<dbReference type="RefSeq" id="WP_165232405.1">
    <property type="nucleotide sequence ID" value="NZ_CP049257.1"/>
</dbReference>
<keyword evidence="2" id="KW-1185">Reference proteome</keyword>
<dbReference type="Proteomes" id="UP000502996">
    <property type="component" value="Chromosome"/>
</dbReference>
<protein>
    <submittedName>
        <fullName evidence="1">Uncharacterized protein</fullName>
    </submittedName>
</protein>
<organism evidence="1 2">
    <name type="scientific">Nocardioides anomalus</name>
    <dbReference type="NCBI Taxonomy" id="2712223"/>
    <lineage>
        <taxon>Bacteria</taxon>
        <taxon>Bacillati</taxon>
        <taxon>Actinomycetota</taxon>
        <taxon>Actinomycetes</taxon>
        <taxon>Propionibacteriales</taxon>
        <taxon>Nocardioidaceae</taxon>
        <taxon>Nocardioides</taxon>
    </lineage>
</organism>